<dbReference type="InterPro" id="IPR014001">
    <property type="entry name" value="Helicase_ATP-bd"/>
</dbReference>
<evidence type="ECO:0000313" key="5">
    <source>
        <dbReference type="EMBL" id="CAB4137415.1"/>
    </source>
</evidence>
<sequence length="734" mass="84282">MLKWTGGIFLNELKLKIMDYQQFLQSKQKHHITSGFEVDALNKNLFTFQEFIVKRALKAGKYAIFADCGLGKTLMQLTWACEVAKHTNNSVLILAPLAVKGQTIKEADKFGIDLTNIEIWNYEQLDNLDCSKYSGVVLDESSILKNFEGSIKKQIIDNFKDTPYKLACTATPSPNDPMELGNHAEFLDVMSRNEMLAMYFVHDGGETAKWRLKGHATKLFYQFIGSWAIMLNKPHDIGFAMDGYHLPSLNLIEREIKTNKRNNGQLFNDAIISATNFNQELRLTKIKRLSEAAEIVNNSDENFIIWIKQNEEGAELKKLIPEAIEVKGSDSPEYKEKMLIGFANNEFRVLITKTKIAQFGLNYQNCRNQIFASLDFSFEGLYQAIRRSYRFGQKNEVNIYLITTDTMANVKQAIDTKQKQFEIMQHEMSEAINANLNGNLMTSANYNIEEENNEWYKIKRGDSVQLIKDIETESIGFSVFSPPFAELYTYSSHVEDMGNSKDYNEFLTQFGFLIKELYRIIMQGRNVAVHCMDLPIQKGKEGFIGLRDFSGMILRAFEDARFIYASRVTIWKDPVVEMQRTKALGLLHKQVKKDSTMSRVGIPDYVMIFRKDGERNNPVTNTNLSVDLWQKYASPVWMDINYGNTLQGYRNGRDENDEKHICPLQLDTIERLIHLYTNKGDTVFTPFMGIGSEVFQAVKMERKGIGFELKESYYDLAKKNLASCVESNKQLTLL</sequence>
<dbReference type="Gene3D" id="3.40.50.150">
    <property type="entry name" value="Vaccinia Virus protein VP39"/>
    <property type="match status" value="1"/>
</dbReference>
<dbReference type="InterPro" id="IPR001091">
    <property type="entry name" value="RM_Methyltransferase"/>
</dbReference>
<dbReference type="InterPro" id="IPR027417">
    <property type="entry name" value="P-loop_NTPase"/>
</dbReference>
<reference evidence="5" key="1">
    <citation type="submission" date="2020-04" db="EMBL/GenBank/DDBJ databases">
        <authorList>
            <person name="Chiriac C."/>
            <person name="Salcher M."/>
            <person name="Ghai R."/>
            <person name="Kavagutti S V."/>
        </authorList>
    </citation>
    <scope>NUCLEOTIDE SEQUENCE</scope>
</reference>
<protein>
    <submittedName>
        <fullName evidence="5">HELICc domain containing protein</fullName>
    </submittedName>
</protein>
<dbReference type="GO" id="GO:0008170">
    <property type="term" value="F:N-methyltransferase activity"/>
    <property type="evidence" value="ECO:0007669"/>
    <property type="project" value="InterPro"/>
</dbReference>
<dbReference type="PROSITE" id="PS51194">
    <property type="entry name" value="HELICASE_CTER"/>
    <property type="match status" value="1"/>
</dbReference>
<evidence type="ECO:0000256" key="1">
    <source>
        <dbReference type="ARBA" id="ARBA00022603"/>
    </source>
</evidence>
<dbReference type="SUPFAM" id="SSF52540">
    <property type="entry name" value="P-loop containing nucleoside triphosphate hydrolases"/>
    <property type="match status" value="2"/>
</dbReference>
<dbReference type="SMART" id="SM00487">
    <property type="entry name" value="DEXDc"/>
    <property type="match status" value="1"/>
</dbReference>
<accession>A0A6J5LSR5</accession>
<dbReference type="InterPro" id="IPR002941">
    <property type="entry name" value="DNA_methylase_N4/N6"/>
</dbReference>
<keyword evidence="1" id="KW-0489">Methyltransferase</keyword>
<organism evidence="5">
    <name type="scientific">uncultured Caudovirales phage</name>
    <dbReference type="NCBI Taxonomy" id="2100421"/>
    <lineage>
        <taxon>Viruses</taxon>
        <taxon>Duplodnaviria</taxon>
        <taxon>Heunggongvirae</taxon>
        <taxon>Uroviricota</taxon>
        <taxon>Caudoviricetes</taxon>
        <taxon>Peduoviridae</taxon>
        <taxon>Maltschvirus</taxon>
        <taxon>Maltschvirus maltsch</taxon>
    </lineage>
</organism>
<dbReference type="GO" id="GO:0016787">
    <property type="term" value="F:hydrolase activity"/>
    <property type="evidence" value="ECO:0007669"/>
    <property type="project" value="UniProtKB-KW"/>
</dbReference>
<dbReference type="GO" id="GO:0032259">
    <property type="term" value="P:methylation"/>
    <property type="evidence" value="ECO:0007669"/>
    <property type="project" value="UniProtKB-KW"/>
</dbReference>
<dbReference type="Pfam" id="PF00271">
    <property type="entry name" value="Helicase_C"/>
    <property type="match status" value="1"/>
</dbReference>
<dbReference type="InterPro" id="IPR001650">
    <property type="entry name" value="Helicase_C-like"/>
</dbReference>
<dbReference type="Gene3D" id="3.40.50.300">
    <property type="entry name" value="P-loop containing nucleotide triphosphate hydrolases"/>
    <property type="match status" value="2"/>
</dbReference>
<feature type="domain" description="Helicase C-terminal" evidence="4">
    <location>
        <begin position="285"/>
        <end position="440"/>
    </location>
</feature>
<dbReference type="PRINTS" id="PR00508">
    <property type="entry name" value="S21N4MTFRASE"/>
</dbReference>
<dbReference type="EMBL" id="LR796337">
    <property type="protein sequence ID" value="CAB4137415.1"/>
    <property type="molecule type" value="Genomic_DNA"/>
</dbReference>
<dbReference type="InterPro" id="IPR029063">
    <property type="entry name" value="SAM-dependent_MTases_sf"/>
</dbReference>
<dbReference type="PANTHER" id="PTHR45766">
    <property type="entry name" value="DNA ANNEALING HELICASE AND ENDONUCLEASE ZRANB3 FAMILY MEMBER"/>
    <property type="match status" value="1"/>
</dbReference>
<gene>
    <name evidence="5" type="ORF">UFOVP318_29</name>
</gene>
<dbReference type="Pfam" id="PF01555">
    <property type="entry name" value="N6_N4_Mtase"/>
    <property type="match status" value="1"/>
</dbReference>
<evidence type="ECO:0000256" key="2">
    <source>
        <dbReference type="ARBA" id="ARBA00022679"/>
    </source>
</evidence>
<proteinExistence type="predicted"/>
<dbReference type="GO" id="GO:0003677">
    <property type="term" value="F:DNA binding"/>
    <property type="evidence" value="ECO:0007669"/>
    <property type="project" value="InterPro"/>
</dbReference>
<evidence type="ECO:0000259" key="4">
    <source>
        <dbReference type="PROSITE" id="PS51194"/>
    </source>
</evidence>
<dbReference type="PANTHER" id="PTHR45766:SF6">
    <property type="entry name" value="SWI_SNF-RELATED MATRIX-ASSOCIATED ACTIN-DEPENDENT REGULATOR OF CHROMATIN SUBFAMILY A-LIKE PROTEIN 1"/>
    <property type="match status" value="1"/>
</dbReference>
<dbReference type="SUPFAM" id="SSF53335">
    <property type="entry name" value="S-adenosyl-L-methionine-dependent methyltransferases"/>
    <property type="match status" value="1"/>
</dbReference>
<evidence type="ECO:0000256" key="3">
    <source>
        <dbReference type="ARBA" id="ARBA00022801"/>
    </source>
</evidence>
<keyword evidence="3" id="KW-0378">Hydrolase</keyword>
<name>A0A6J5LSR5_9CAUD</name>
<keyword evidence="2" id="KW-0808">Transferase</keyword>